<dbReference type="EMBL" id="CACVKT020001187">
    <property type="protein sequence ID" value="CAC5365797.1"/>
    <property type="molecule type" value="Genomic_DNA"/>
</dbReference>
<feature type="region of interest" description="Disordered" evidence="1">
    <location>
        <begin position="159"/>
        <end position="181"/>
    </location>
</feature>
<dbReference type="AlphaFoldDB" id="A0A6J8AEN6"/>
<protein>
    <submittedName>
        <fullName evidence="2">Uncharacterized protein</fullName>
    </submittedName>
</protein>
<accession>A0A6J8AEN6</accession>
<gene>
    <name evidence="2" type="ORF">MCOR_6334</name>
</gene>
<keyword evidence="3" id="KW-1185">Reference proteome</keyword>
<feature type="compositionally biased region" description="Acidic residues" evidence="1">
    <location>
        <begin position="160"/>
        <end position="181"/>
    </location>
</feature>
<dbReference type="Proteomes" id="UP000507470">
    <property type="component" value="Unassembled WGS sequence"/>
</dbReference>
<dbReference type="OrthoDB" id="10071095at2759"/>
<sequence>MFALQMSNDMCFKGLSTSVDCLQMVYISSGCDFVSFFHGYGKKTFFDIFRQNADFISSDLSICDEDNIQGLCAFFRHILCVYFSKHRTAFQPASSVKEMYDKTICESALDKHVTLIKDFRERMWERVWSEVEMFPNAEALKLHWLRCCWNMPTNLNQAVDDPDSDLEDSEQEEDISYESDSETDINEFAADTSGNTSTAYINYWDTFENYIFALPTD</sequence>
<reference evidence="2 3" key="1">
    <citation type="submission" date="2020-06" db="EMBL/GenBank/DDBJ databases">
        <authorList>
            <person name="Li R."/>
            <person name="Bekaert M."/>
        </authorList>
    </citation>
    <scope>NUCLEOTIDE SEQUENCE [LARGE SCALE GENOMIC DNA]</scope>
    <source>
        <strain evidence="3">wild</strain>
    </source>
</reference>
<name>A0A6J8AEN6_MYTCO</name>
<evidence type="ECO:0000313" key="3">
    <source>
        <dbReference type="Proteomes" id="UP000507470"/>
    </source>
</evidence>
<organism evidence="2 3">
    <name type="scientific">Mytilus coruscus</name>
    <name type="common">Sea mussel</name>
    <dbReference type="NCBI Taxonomy" id="42192"/>
    <lineage>
        <taxon>Eukaryota</taxon>
        <taxon>Metazoa</taxon>
        <taxon>Spiralia</taxon>
        <taxon>Lophotrochozoa</taxon>
        <taxon>Mollusca</taxon>
        <taxon>Bivalvia</taxon>
        <taxon>Autobranchia</taxon>
        <taxon>Pteriomorphia</taxon>
        <taxon>Mytilida</taxon>
        <taxon>Mytiloidea</taxon>
        <taxon>Mytilidae</taxon>
        <taxon>Mytilinae</taxon>
        <taxon>Mytilus</taxon>
    </lineage>
</organism>
<evidence type="ECO:0000256" key="1">
    <source>
        <dbReference type="SAM" id="MobiDB-lite"/>
    </source>
</evidence>
<proteinExistence type="predicted"/>
<evidence type="ECO:0000313" key="2">
    <source>
        <dbReference type="EMBL" id="CAC5365797.1"/>
    </source>
</evidence>